<evidence type="ECO:0000313" key="7">
    <source>
        <dbReference type="Proteomes" id="UP000095280"/>
    </source>
</evidence>
<feature type="region of interest" description="Disordered" evidence="5">
    <location>
        <begin position="955"/>
        <end position="988"/>
    </location>
</feature>
<reference evidence="8" key="1">
    <citation type="submission" date="2016-11" db="UniProtKB">
        <authorList>
            <consortium name="WormBaseParasite"/>
        </authorList>
    </citation>
    <scope>IDENTIFICATION</scope>
</reference>
<dbReference type="InterPro" id="IPR050662">
    <property type="entry name" value="Sec-metab_biosynth-thioest"/>
</dbReference>
<evidence type="ECO:0000256" key="5">
    <source>
        <dbReference type="SAM" id="MobiDB-lite"/>
    </source>
</evidence>
<dbReference type="PANTHER" id="PTHR23131">
    <property type="entry name" value="ENDORIBONUCLEASE LACTB2"/>
    <property type="match status" value="1"/>
</dbReference>
<dbReference type="Proteomes" id="UP000095280">
    <property type="component" value="Unplaced"/>
</dbReference>
<evidence type="ECO:0000256" key="3">
    <source>
        <dbReference type="ARBA" id="ARBA00022801"/>
    </source>
</evidence>
<feature type="region of interest" description="Disordered" evidence="5">
    <location>
        <begin position="525"/>
        <end position="548"/>
    </location>
</feature>
<keyword evidence="2" id="KW-0479">Metal-binding</keyword>
<sequence length="1206" mass="128431">MPAAAPPRSSPAGAGSAVADSSGMLKVAAADAAVGATLELLLLLVAIFNFPSIGRGGQIFLTNWLLVSRRSNTSDSPGAGVANFLRRAGERLTASEKLDRFGASLDGSMAECGIASDSDRPASTTGEEDSDRRANTLLAGERLLLRLQSTIGRANQLANMSGHGEDAALVQKSQANHGDSVESDPGQGEAKYWQATAESLSDAYGTAYLTKFQGVTTADRAKSDRKSKAPFTVRNSSIPNEANLLANVGLKVSVSYNTNETNAALNAARIVAPKLKQAPIGSTSERAQRQAASCLVNSAQEISLAELRIQQQHRIAQHAVAIGVASRELHFGIVGHLQPPGARPDLDASASEGGRHAGELALGTPANGGFAARFGGAGLGDGAGLAGQAQKLRVGDPPVEGFVAPGGAVGVAFQRQVRGARIGQQACSASSSTSCTGCGQSDSARMMWPASWSRRSRSSSLGRSAGCSHGKDLLVQYAQRDLGHLMDEKTRQNGNTYYRCTKRLSLHCHGSAVRHADGTIEALAPHTCDPVDRPASEEKGSKGESPPKTMAAMLPKLADIQRLSSSIIRILGQNPSPFTLQGTNCYLIGTGAKRLMIDTSSPDKPEYIDLVRQVLREERCTVDKLVLTHWHPDHGGSAVALQQMLWTESAAYATVHKFPSLTHPQPPHTDGLVFHNLRDGDLLQCGEVQLKVLHTPGHTDDHLCLLYPTESALFCGDSVLGHGSGVFEDLTGYMRSLRLMQTLPDIRVMYSAHGDVIEQPADKLNEYVEHRMQRINQVQTAVAKAGPSGATPEALVDTVYPEVTDPALRMGALRNLGQALKFLADEGIVECLDGDARVLRLAATSHLCRSAPGLRGIPSRRSDLFRRPNCAVGSYYAKTIVLCEPVDIEAAIALTDMQRNFRNLGLSGSRRPPGSAVSPWVFRWAAYRSRKPRALTDLLEQQVDKRCTHAGLATSENRGSNVAPVSPRYSLQHGSHGQSSGRSSSSSSSDSRLLLAATVKPACCPRSAFRLDRRTVRSAVLVCRTEVRKHLVIRRCKSTSFTSSSSFIRINGCDIIVCDSCLGTRSVGFGNASGGGLPAPKVGPSLLAVLLLAADQLLVGVVLDIGQPDKGLVTGRSHSQRGRLYNDGQFAETLPATGALRSRNLQRRFGGSLSQRLSMAGVLVEAITSSTAHGIQPSGCHPLQNSPRDVDSAVRHLHGHVFQQRH</sequence>
<dbReference type="InterPro" id="IPR001279">
    <property type="entry name" value="Metallo-B-lactamas"/>
</dbReference>
<keyword evidence="3" id="KW-0378">Hydrolase</keyword>
<feature type="region of interest" description="Disordered" evidence="5">
    <location>
        <begin position="112"/>
        <end position="132"/>
    </location>
</feature>
<dbReference type="AlphaFoldDB" id="A0A1I8H066"/>
<dbReference type="Pfam" id="PF00753">
    <property type="entry name" value="Lactamase_B"/>
    <property type="match status" value="1"/>
</dbReference>
<dbReference type="InterPro" id="IPR036388">
    <property type="entry name" value="WH-like_DNA-bd_sf"/>
</dbReference>
<dbReference type="InterPro" id="IPR036866">
    <property type="entry name" value="RibonucZ/Hydroxyglut_hydro"/>
</dbReference>
<dbReference type="GO" id="GO:0046872">
    <property type="term" value="F:metal ion binding"/>
    <property type="evidence" value="ECO:0007669"/>
    <property type="project" value="UniProtKB-KW"/>
</dbReference>
<keyword evidence="4" id="KW-0862">Zinc</keyword>
<evidence type="ECO:0000256" key="1">
    <source>
        <dbReference type="ARBA" id="ARBA00007749"/>
    </source>
</evidence>
<dbReference type="Gene3D" id="1.10.10.10">
    <property type="entry name" value="Winged helix-like DNA-binding domain superfamily/Winged helix DNA-binding domain"/>
    <property type="match status" value="1"/>
</dbReference>
<proteinExistence type="inferred from homology"/>
<evidence type="ECO:0000256" key="4">
    <source>
        <dbReference type="ARBA" id="ARBA00022833"/>
    </source>
</evidence>
<feature type="compositionally biased region" description="Basic and acidic residues" evidence="5">
    <location>
        <begin position="529"/>
        <end position="542"/>
    </location>
</feature>
<comment type="similarity">
    <text evidence="1">Belongs to the metallo-beta-lactamase superfamily.</text>
</comment>
<dbReference type="WBParaSite" id="maker-uti_cns_0003754-snap-gene-0.2-mRNA-1">
    <property type="protein sequence ID" value="maker-uti_cns_0003754-snap-gene-0.2-mRNA-1"/>
    <property type="gene ID" value="maker-uti_cns_0003754-snap-gene-0.2"/>
</dbReference>
<evidence type="ECO:0000256" key="2">
    <source>
        <dbReference type="ARBA" id="ARBA00022723"/>
    </source>
</evidence>
<evidence type="ECO:0000313" key="8">
    <source>
        <dbReference type="WBParaSite" id="maker-uti_cns_0003754-snap-gene-0.2-mRNA-1"/>
    </source>
</evidence>
<dbReference type="CDD" id="cd07722">
    <property type="entry name" value="LACTB2-like_MBL-fold"/>
    <property type="match status" value="1"/>
</dbReference>
<evidence type="ECO:0000259" key="6">
    <source>
        <dbReference type="SMART" id="SM00849"/>
    </source>
</evidence>
<dbReference type="PANTHER" id="PTHR23131:SF0">
    <property type="entry name" value="ENDORIBONUCLEASE LACTB2"/>
    <property type="match status" value="1"/>
</dbReference>
<dbReference type="FunFam" id="3.60.15.10:FF:000041">
    <property type="entry name" value="Metallo-beta-lactamase domain protein"/>
    <property type="match status" value="1"/>
</dbReference>
<feature type="domain" description="Metallo-beta-lactamase" evidence="6">
    <location>
        <begin position="582"/>
        <end position="753"/>
    </location>
</feature>
<accession>A0A1I8H066</accession>
<name>A0A1I8H066_9PLAT</name>
<dbReference type="Gene3D" id="3.60.15.10">
    <property type="entry name" value="Ribonuclease Z/Hydroxyacylglutathione hydrolase-like"/>
    <property type="match status" value="1"/>
</dbReference>
<protein>
    <submittedName>
        <fullName evidence="8">Lactamase_B domain-containing protein</fullName>
    </submittedName>
</protein>
<dbReference type="GO" id="GO:0016787">
    <property type="term" value="F:hydrolase activity"/>
    <property type="evidence" value="ECO:0007669"/>
    <property type="project" value="UniProtKB-KW"/>
</dbReference>
<dbReference type="SUPFAM" id="SSF56281">
    <property type="entry name" value="Metallo-hydrolase/oxidoreductase"/>
    <property type="match status" value="1"/>
</dbReference>
<organism evidence="7 8">
    <name type="scientific">Macrostomum lignano</name>
    <dbReference type="NCBI Taxonomy" id="282301"/>
    <lineage>
        <taxon>Eukaryota</taxon>
        <taxon>Metazoa</taxon>
        <taxon>Spiralia</taxon>
        <taxon>Lophotrochozoa</taxon>
        <taxon>Platyhelminthes</taxon>
        <taxon>Rhabditophora</taxon>
        <taxon>Macrostomorpha</taxon>
        <taxon>Macrostomida</taxon>
        <taxon>Macrostomidae</taxon>
        <taxon>Macrostomum</taxon>
    </lineage>
</organism>
<keyword evidence="7" id="KW-1185">Reference proteome</keyword>
<dbReference type="InterPro" id="IPR047921">
    <property type="entry name" value="LACTB2-like_MBL-fold"/>
</dbReference>
<dbReference type="SMART" id="SM00849">
    <property type="entry name" value="Lactamase_B"/>
    <property type="match status" value="1"/>
</dbReference>
<feature type="compositionally biased region" description="Low complexity" evidence="5">
    <location>
        <begin position="970"/>
        <end position="988"/>
    </location>
</feature>